<comment type="caution">
    <text evidence="1">The sequence shown here is derived from an EMBL/GenBank/DDBJ whole genome shotgun (WGS) entry which is preliminary data.</text>
</comment>
<dbReference type="PANTHER" id="PTHR14187">
    <property type="entry name" value="ALPHA KINASE/ELONGATION FACTOR 2 KINASE"/>
    <property type="match status" value="1"/>
</dbReference>
<sequence>MISPYPIVAAIDFGTHGTGYAWAEVGDEHGPGPRGLDRNTQIREQWDGSRSDYYVKDLSTVLLGPSGEPTAWGHRAMLDWTALARAGRHTNHTYVHGFKMALKPGSTAGAPVLGITGTTIDTPAKAYPLVVGSLRRMYEIVREEVEGSGYLERQIRWCVTIPAIWDEAEKQLMRDAAVEAGMPADHDRLILAREPEAAALYCQIHLARVIAARGESTTAEVTRAGSRFMVVDCGGGTVDITAYRVVATAHADRRRLVEIGKVSGGKLGSEYINQAFVDDILTDRLGGRQVVERIRRERPDALLEIMQIWESGKLSVSATRGPDDELTIDQPVYVTLPRDLDELLTDDIRKSLAARPGGSESRIVVTTEEVRRLFDNVLRDLVELVDVQLAAMRQRDGAPDGPEQVLLVGGLSGAQYLRQRLLSHFGDTVTLVRTTNPVGAVLRGAVLLGYDPELIISRRSRYTYGCNVALPFEPGRDPVAKRLEGQGRVMCNDRFHRFVRIGDTVDTGGTSGPSPFIPLQPTQDSVTFRFFRTLAEDPRYIDDEGCEQIGTLSVELGTAMSLPLTQRLVQVRLGFGGSEISARAVNTHTGAELDTTLRFDSSY</sequence>
<organism evidence="1 2">
    <name type="scientific">Streptomyces griseoruber</name>
    <dbReference type="NCBI Taxonomy" id="1943"/>
    <lineage>
        <taxon>Bacteria</taxon>
        <taxon>Bacillati</taxon>
        <taxon>Actinomycetota</taxon>
        <taxon>Actinomycetes</taxon>
        <taxon>Kitasatosporales</taxon>
        <taxon>Streptomycetaceae</taxon>
        <taxon>Streptomyces</taxon>
    </lineage>
</organism>
<accession>A0A117RD48</accession>
<dbReference type="SUPFAM" id="SSF53067">
    <property type="entry name" value="Actin-like ATPase domain"/>
    <property type="match status" value="2"/>
</dbReference>
<proteinExistence type="predicted"/>
<dbReference type="RefSeq" id="WP_055632385.1">
    <property type="nucleotide sequence ID" value="NZ_KQ948767.1"/>
</dbReference>
<gene>
    <name evidence="1" type="ORF">AQJ64_15715</name>
</gene>
<dbReference type="PANTHER" id="PTHR14187:SF5">
    <property type="entry name" value="HEAT SHOCK 70 KDA PROTEIN 12A"/>
    <property type="match status" value="1"/>
</dbReference>
<name>A0A117RD48_9ACTN</name>
<dbReference type="OrthoDB" id="3405531at2"/>
<evidence type="ECO:0008006" key="3">
    <source>
        <dbReference type="Google" id="ProtNLM"/>
    </source>
</evidence>
<dbReference type="Proteomes" id="UP000052982">
    <property type="component" value="Unassembled WGS sequence"/>
</dbReference>
<dbReference type="STRING" id="1943.AQJ64_15715"/>
<dbReference type="Gene3D" id="3.30.420.40">
    <property type="match status" value="1"/>
</dbReference>
<dbReference type="InterPro" id="IPR043129">
    <property type="entry name" value="ATPase_NBD"/>
</dbReference>
<keyword evidence="2" id="KW-1185">Reference proteome</keyword>
<evidence type="ECO:0000313" key="2">
    <source>
        <dbReference type="Proteomes" id="UP000052982"/>
    </source>
</evidence>
<dbReference type="AlphaFoldDB" id="A0A117RD48"/>
<dbReference type="EMBL" id="LMWW01000018">
    <property type="protein sequence ID" value="KUN84208.1"/>
    <property type="molecule type" value="Genomic_DNA"/>
</dbReference>
<dbReference type="CDD" id="cd10229">
    <property type="entry name" value="ASKHA_NBD_HSP70_HSPA12"/>
    <property type="match status" value="1"/>
</dbReference>
<evidence type="ECO:0000313" key="1">
    <source>
        <dbReference type="EMBL" id="KUN84208.1"/>
    </source>
</evidence>
<protein>
    <recommendedName>
        <fullName evidence="3">Hsp70 family protein</fullName>
    </recommendedName>
</protein>
<reference evidence="1 2" key="1">
    <citation type="submission" date="2015-10" db="EMBL/GenBank/DDBJ databases">
        <title>Draft genome sequence of Streptomyces griseoruber DSM 40281, type strain for the species Streptomyces griseoruber.</title>
        <authorList>
            <person name="Ruckert C."/>
            <person name="Winkler A."/>
            <person name="Kalinowski J."/>
            <person name="Kampfer P."/>
            <person name="Glaeser S."/>
        </authorList>
    </citation>
    <scope>NUCLEOTIDE SEQUENCE [LARGE SCALE GENOMIC DNA]</scope>
    <source>
        <strain evidence="1 2">DSM 40281</strain>
    </source>
</reference>